<keyword evidence="2" id="KW-1185">Reference proteome</keyword>
<gene>
    <name evidence="1" type="ORF">M3215_01430</name>
</gene>
<comment type="caution">
    <text evidence="1">The sequence shown here is derived from an EMBL/GenBank/DDBJ whole genome shotgun (WGS) entry which is preliminary data.</text>
</comment>
<dbReference type="EMBL" id="JAMBOP010000001">
    <property type="protein sequence ID" value="MCM3734533.1"/>
    <property type="molecule type" value="Genomic_DNA"/>
</dbReference>
<organism evidence="1 2">
    <name type="scientific">Bacillus cytotoxicus</name>
    <dbReference type="NCBI Taxonomy" id="580165"/>
    <lineage>
        <taxon>Bacteria</taxon>
        <taxon>Bacillati</taxon>
        <taxon>Bacillota</taxon>
        <taxon>Bacilli</taxon>
        <taxon>Bacillales</taxon>
        <taxon>Bacillaceae</taxon>
        <taxon>Bacillus</taxon>
        <taxon>Bacillus cereus group</taxon>
    </lineage>
</organism>
<protein>
    <submittedName>
        <fullName evidence="1">DUF3953 domain-containing protein</fullName>
    </submittedName>
</protein>
<sequence>MLKILRITFSIIAIFLATLGLSTHNALFLPYMFLSLGLMCFFAAIAELQERRQISGILLFVAGAFALYIPLWEFFR</sequence>
<accession>A0ACC6A1E6</accession>
<evidence type="ECO:0000313" key="2">
    <source>
        <dbReference type="Proteomes" id="UP001202289"/>
    </source>
</evidence>
<proteinExistence type="predicted"/>
<evidence type="ECO:0000313" key="1">
    <source>
        <dbReference type="EMBL" id="MCM3734533.1"/>
    </source>
</evidence>
<name>A0ACC6A1E6_9BACI</name>
<reference evidence="1" key="1">
    <citation type="submission" date="2022-05" db="EMBL/GenBank/DDBJ databases">
        <title>Comparative Genomics of Spacecraft Associated Microbes.</title>
        <authorList>
            <person name="Tran M.T."/>
            <person name="Wright A."/>
            <person name="Seuylemezian A."/>
            <person name="Eisen J."/>
            <person name="Coil D."/>
        </authorList>
    </citation>
    <scope>NUCLEOTIDE SEQUENCE</scope>
    <source>
        <strain evidence="1">FAIRING 10M-2.2</strain>
    </source>
</reference>
<dbReference type="Proteomes" id="UP001202289">
    <property type="component" value="Unassembled WGS sequence"/>
</dbReference>